<dbReference type="EMBL" id="DS113795">
    <property type="protein sequence ID" value="EAX95644.1"/>
    <property type="molecule type" value="Genomic_DNA"/>
</dbReference>
<dbReference type="VEuPathDB" id="TrichDB:TVAGG3_0895430"/>
<keyword evidence="2" id="KW-0812">Transmembrane</keyword>
<dbReference type="VEuPathDB" id="TrichDB:TVAG_045320"/>
<dbReference type="KEGG" id="tva:4753401"/>
<evidence type="ECO:0000256" key="1">
    <source>
        <dbReference type="SAM" id="MobiDB-lite"/>
    </source>
</evidence>
<proteinExistence type="predicted"/>
<evidence type="ECO:0000313" key="3">
    <source>
        <dbReference type="EMBL" id="EAX95644.1"/>
    </source>
</evidence>
<reference evidence="3" key="1">
    <citation type="submission" date="2006-10" db="EMBL/GenBank/DDBJ databases">
        <authorList>
            <person name="Amadeo P."/>
            <person name="Zhao Q."/>
            <person name="Wortman J."/>
            <person name="Fraser-Liggett C."/>
            <person name="Carlton J."/>
        </authorList>
    </citation>
    <scope>NUCLEOTIDE SEQUENCE</scope>
    <source>
        <strain evidence="3">G3</strain>
    </source>
</reference>
<reference evidence="3" key="2">
    <citation type="journal article" date="2007" name="Science">
        <title>Draft genome sequence of the sexually transmitted pathogen Trichomonas vaginalis.</title>
        <authorList>
            <person name="Carlton J.M."/>
            <person name="Hirt R.P."/>
            <person name="Silva J.C."/>
            <person name="Delcher A.L."/>
            <person name="Schatz M."/>
            <person name="Zhao Q."/>
            <person name="Wortman J.R."/>
            <person name="Bidwell S.L."/>
            <person name="Alsmark U.C.M."/>
            <person name="Besteiro S."/>
            <person name="Sicheritz-Ponten T."/>
            <person name="Noel C.J."/>
            <person name="Dacks J.B."/>
            <person name="Foster P.G."/>
            <person name="Simillion C."/>
            <person name="Van de Peer Y."/>
            <person name="Miranda-Saavedra D."/>
            <person name="Barton G.J."/>
            <person name="Westrop G.D."/>
            <person name="Mueller S."/>
            <person name="Dessi D."/>
            <person name="Fiori P.L."/>
            <person name="Ren Q."/>
            <person name="Paulsen I."/>
            <person name="Zhang H."/>
            <person name="Bastida-Corcuera F.D."/>
            <person name="Simoes-Barbosa A."/>
            <person name="Brown M.T."/>
            <person name="Hayes R.D."/>
            <person name="Mukherjee M."/>
            <person name="Okumura C.Y."/>
            <person name="Schneider R."/>
            <person name="Smith A.J."/>
            <person name="Vanacova S."/>
            <person name="Villalvazo M."/>
            <person name="Haas B.J."/>
            <person name="Pertea M."/>
            <person name="Feldblyum T.V."/>
            <person name="Utterback T.R."/>
            <person name="Shu C.L."/>
            <person name="Osoegawa K."/>
            <person name="de Jong P.J."/>
            <person name="Hrdy I."/>
            <person name="Horvathova L."/>
            <person name="Zubacova Z."/>
            <person name="Dolezal P."/>
            <person name="Malik S.B."/>
            <person name="Logsdon J.M. Jr."/>
            <person name="Henze K."/>
            <person name="Gupta A."/>
            <person name="Wang C.C."/>
            <person name="Dunne R.L."/>
            <person name="Upcroft J.A."/>
            <person name="Upcroft P."/>
            <person name="White O."/>
            <person name="Salzberg S.L."/>
            <person name="Tang P."/>
            <person name="Chiu C.-H."/>
            <person name="Lee Y.-S."/>
            <person name="Embley T.M."/>
            <person name="Coombs G.H."/>
            <person name="Mottram J.C."/>
            <person name="Tachezy J."/>
            <person name="Fraser-Liggett C.M."/>
            <person name="Johnson P.J."/>
        </authorList>
    </citation>
    <scope>NUCLEOTIDE SEQUENCE [LARGE SCALE GENOMIC DNA]</scope>
    <source>
        <strain evidence="3">G3</strain>
    </source>
</reference>
<dbReference type="AlphaFoldDB" id="A2FHG8"/>
<keyword evidence="2" id="KW-0472">Membrane</keyword>
<keyword evidence="2" id="KW-1133">Transmembrane helix</keyword>
<gene>
    <name evidence="3" type="ORF">TVAG_045320</name>
</gene>
<name>A2FHG8_TRIV3</name>
<dbReference type="InParanoid" id="A2FHG8"/>
<keyword evidence="4" id="KW-1185">Reference proteome</keyword>
<dbReference type="Proteomes" id="UP000001542">
    <property type="component" value="Unassembled WGS sequence"/>
</dbReference>
<feature type="compositionally biased region" description="Basic and acidic residues" evidence="1">
    <location>
        <begin position="523"/>
        <end position="545"/>
    </location>
</feature>
<feature type="region of interest" description="Disordered" evidence="1">
    <location>
        <begin position="511"/>
        <end position="545"/>
    </location>
</feature>
<feature type="transmembrane region" description="Helical" evidence="2">
    <location>
        <begin position="551"/>
        <end position="575"/>
    </location>
</feature>
<accession>A2FHG8</accession>
<evidence type="ECO:0000256" key="2">
    <source>
        <dbReference type="SAM" id="Phobius"/>
    </source>
</evidence>
<evidence type="ECO:0000313" key="4">
    <source>
        <dbReference type="Proteomes" id="UP000001542"/>
    </source>
</evidence>
<organism evidence="3 4">
    <name type="scientific">Trichomonas vaginalis (strain ATCC PRA-98 / G3)</name>
    <dbReference type="NCBI Taxonomy" id="412133"/>
    <lineage>
        <taxon>Eukaryota</taxon>
        <taxon>Metamonada</taxon>
        <taxon>Parabasalia</taxon>
        <taxon>Trichomonadida</taxon>
        <taxon>Trichomonadidae</taxon>
        <taxon>Trichomonas</taxon>
    </lineage>
</organism>
<protein>
    <submittedName>
        <fullName evidence="3">Uncharacterized protein</fullName>
    </submittedName>
</protein>
<sequence>MIGLYLARLSYGLEAVIDGPYSVTLYDMVDGTNVSITNKFKTQISIKKDKKTRKDIGAEISTFRGIDYSLEVENDPNGLYTIIRQTLYCKGNGYKKFDFSSGFLFNIENITEAGEEIEDVGYCIRMDGIGKYTWVMENNPSVADKTYSSYGYSAKGPNLFTDTPLKNKKDLRWMSITWDTYGIKKDEYLIGQFMIYKGYYRPAKITIDKDSLSETYAKREMIDVKGTILYNFTQSSLDVKYQLVNKQTGNIALEKTFAHFTSMVNHEFPFSEKIKPIEAGNYILKVIGLRDGSNPIEYKTDIEILSVNSRPQIELIQKPKHKHFLPKNKVDFSAKITDLDEEDKEFDVYFMFNNKKFDQGKLKSDEELKFTFDIPEGLKEGTYPVKLVANDGFESNEKSFEIKVQDNTKLNVILEGLPGNKKFAPGDSVPFTAIIYDPDTSMDSSFVIQIFLDETEVQKITLQNNGEQLKKEFSITVPNVVESESGRVNIVVKGQTEEDETGFTFYIKSNIQEDTGNGDEEENKGNEGEKDKGEKSEENDSSKKRDGSEKALIAVLCVLIVCCIAVAAFIVFTVLTTPRTN</sequence>
<dbReference type="RefSeq" id="XP_001308574.1">
    <property type="nucleotide sequence ID" value="XM_001308573.1"/>
</dbReference>